<dbReference type="AlphaFoldDB" id="A0A8B6DI36"/>
<name>A0A8B6DI36_MYTGA</name>
<gene>
    <name evidence="2" type="ORF">MGAL_10B089002</name>
</gene>
<evidence type="ECO:0000256" key="1">
    <source>
        <dbReference type="SAM" id="MobiDB-lite"/>
    </source>
</evidence>
<dbReference type="Proteomes" id="UP000596742">
    <property type="component" value="Unassembled WGS sequence"/>
</dbReference>
<feature type="compositionally biased region" description="Basic and acidic residues" evidence="1">
    <location>
        <begin position="40"/>
        <end position="53"/>
    </location>
</feature>
<proteinExistence type="predicted"/>
<evidence type="ECO:0000313" key="2">
    <source>
        <dbReference type="EMBL" id="VDI18915.1"/>
    </source>
</evidence>
<comment type="caution">
    <text evidence="2">The sequence shown here is derived from an EMBL/GenBank/DDBJ whole genome shotgun (WGS) entry which is preliminary data.</text>
</comment>
<reference evidence="2" key="1">
    <citation type="submission" date="2018-11" db="EMBL/GenBank/DDBJ databases">
        <authorList>
            <person name="Alioto T."/>
            <person name="Alioto T."/>
        </authorList>
    </citation>
    <scope>NUCLEOTIDE SEQUENCE</scope>
</reference>
<sequence>MAESEKLRSNDVKRKILEEEKQAREVQLRCLMLLEELKEKTKSNSEKVSKERIQSAGRRKKNIHKSRNTEKFFEAVSSLRTKLESFEQSTIPKSFNIITQHYIPNYQIQTNSKTVEIEIQFEIKAKSELDMHHISSITSEKDGNVWITDERKQIQQLQIKEEIQIIKTLETDLDDAEIRCLNKDVYLASSSFRQICYLAADDKLKVLKDLSPCEPFTLHVSDNEIIVGMDCSSVNNKTEIPIIMRL</sequence>
<feature type="compositionally biased region" description="Basic residues" evidence="1">
    <location>
        <begin position="57"/>
        <end position="66"/>
    </location>
</feature>
<feature type="region of interest" description="Disordered" evidence="1">
    <location>
        <begin position="40"/>
        <end position="66"/>
    </location>
</feature>
<evidence type="ECO:0000313" key="3">
    <source>
        <dbReference type="Proteomes" id="UP000596742"/>
    </source>
</evidence>
<dbReference type="EMBL" id="UYJE01003393">
    <property type="protein sequence ID" value="VDI18915.1"/>
    <property type="molecule type" value="Genomic_DNA"/>
</dbReference>
<protein>
    <submittedName>
        <fullName evidence="2">Uncharacterized protein</fullName>
    </submittedName>
</protein>
<keyword evidence="3" id="KW-1185">Reference proteome</keyword>
<accession>A0A8B6DI36</accession>
<organism evidence="2 3">
    <name type="scientific">Mytilus galloprovincialis</name>
    <name type="common">Mediterranean mussel</name>
    <dbReference type="NCBI Taxonomy" id="29158"/>
    <lineage>
        <taxon>Eukaryota</taxon>
        <taxon>Metazoa</taxon>
        <taxon>Spiralia</taxon>
        <taxon>Lophotrochozoa</taxon>
        <taxon>Mollusca</taxon>
        <taxon>Bivalvia</taxon>
        <taxon>Autobranchia</taxon>
        <taxon>Pteriomorphia</taxon>
        <taxon>Mytilida</taxon>
        <taxon>Mytiloidea</taxon>
        <taxon>Mytilidae</taxon>
        <taxon>Mytilinae</taxon>
        <taxon>Mytilus</taxon>
    </lineage>
</organism>